<keyword evidence="2" id="KW-1185">Reference proteome</keyword>
<protein>
    <submittedName>
        <fullName evidence="1">Six-hairpin glycosidase-like protein</fullName>
    </submittedName>
</protein>
<dbReference type="InterPro" id="IPR008928">
    <property type="entry name" value="6-hairpin_glycosidase_sf"/>
</dbReference>
<sequence length="704" mass="77694">MGSISPTNCLESEALPQTKGYGLQGTHDYSRPVIFDLEARAPSKTVDIGRDGTSLSTDLVGRVLQLGVFHPKHGIVVAVPFEQFDGSRFHDPAYVRDYRTRMLTCLRDRTPGFGLDLGQPSSLVSVRMATWNRAVFEFSLGRGLHVVHTAQILRGGELVQSATVTNRGAERENVRARLNLGLSLNRASYGQLTEGGPIPLPPSQNDLVRTNGGCGFRVTNPCLGARLDGFLEVDGVAVALDGLDEQLVRERPLHATHFEAVSIAPGCSASLVARYRLLPEAQSDEAWLPLPIKQAKDTGHVEWKRAETIGTYIIRRNVDYVLANCVVPISDTASAVITDHVALPLGWNRDNYWQIRLLYKVYKNLPSLVNPPAAEMYRQHVAQATKAHLRWVFVEAQRPHGFWHRSYLVTGLPKDGLVFQLDQQCYPILELCDFLECFPHESGFVLEVVEGGALAEVLGLVSSKQDPGCELWPTDETPGDDAVVYPFHFSSHVLLWHTLSRLRGLLSQLGVGALDEMTGGLDLDLDLDDLIKSLRERTMEHFTAIHPGSGLRMFAYLTDGGGRHTFYHDGNDVPTLLAQDWGFVVNGEETELWRNTMEFGLSPANETGYCSKGPYHGLGSVHTTGTWTLGLFHEAAYAAAQGDADRLADVWRRIAGAMQWDGTFSEAIDHETAVCSSKAWFSWPGSMIGAWVVDMRATDASCLY</sequence>
<accession>A0A9P7ZRT1</accession>
<proteinExistence type="predicted"/>
<keyword evidence="1" id="KW-0326">Glycosidase</keyword>
<dbReference type="OrthoDB" id="2580243at2759"/>
<dbReference type="InterPro" id="IPR012341">
    <property type="entry name" value="6hp_glycosidase-like_sf"/>
</dbReference>
<dbReference type="InterPro" id="IPR008313">
    <property type="entry name" value="GH125"/>
</dbReference>
<dbReference type="GO" id="GO:0016798">
    <property type="term" value="F:hydrolase activity, acting on glycosyl bonds"/>
    <property type="evidence" value="ECO:0007669"/>
    <property type="project" value="UniProtKB-KW"/>
</dbReference>
<evidence type="ECO:0000313" key="2">
    <source>
        <dbReference type="Proteomes" id="UP000887229"/>
    </source>
</evidence>
<dbReference type="Pfam" id="PF06824">
    <property type="entry name" value="Glyco_hydro_125"/>
    <property type="match status" value="1"/>
</dbReference>
<dbReference type="Gene3D" id="1.50.10.10">
    <property type="match status" value="1"/>
</dbReference>
<dbReference type="GO" id="GO:0005975">
    <property type="term" value="P:carbohydrate metabolic process"/>
    <property type="evidence" value="ECO:0007669"/>
    <property type="project" value="InterPro"/>
</dbReference>
<gene>
    <name evidence="1" type="ORF">F5Z01DRAFT_672156</name>
</gene>
<dbReference type="SUPFAM" id="SSF48208">
    <property type="entry name" value="Six-hairpin glycosidases"/>
    <property type="match status" value="1"/>
</dbReference>
<evidence type="ECO:0000313" key="1">
    <source>
        <dbReference type="EMBL" id="KAG9256931.1"/>
    </source>
</evidence>
<dbReference type="EMBL" id="MU251247">
    <property type="protein sequence ID" value="KAG9256931.1"/>
    <property type="molecule type" value="Genomic_DNA"/>
</dbReference>
<dbReference type="RefSeq" id="XP_046120855.1">
    <property type="nucleotide sequence ID" value="XM_046264781.1"/>
</dbReference>
<dbReference type="GeneID" id="70295684"/>
<keyword evidence="1" id="KW-0378">Hydrolase</keyword>
<reference evidence="1" key="1">
    <citation type="journal article" date="2021" name="IMA Fungus">
        <title>Genomic characterization of three marine fungi, including Emericellopsis atlantica sp. nov. with signatures of a generalist lifestyle and marine biomass degradation.</title>
        <authorList>
            <person name="Hagestad O.C."/>
            <person name="Hou L."/>
            <person name="Andersen J.H."/>
            <person name="Hansen E.H."/>
            <person name="Altermark B."/>
            <person name="Li C."/>
            <person name="Kuhnert E."/>
            <person name="Cox R.J."/>
            <person name="Crous P.W."/>
            <person name="Spatafora J.W."/>
            <person name="Lail K."/>
            <person name="Amirebrahimi M."/>
            <person name="Lipzen A."/>
            <person name="Pangilinan J."/>
            <person name="Andreopoulos W."/>
            <person name="Hayes R.D."/>
            <person name="Ng V."/>
            <person name="Grigoriev I.V."/>
            <person name="Jackson S.A."/>
            <person name="Sutton T.D.S."/>
            <person name="Dobson A.D.W."/>
            <person name="Rama T."/>
        </authorList>
    </citation>
    <scope>NUCLEOTIDE SEQUENCE</scope>
    <source>
        <strain evidence="1">TS7</strain>
    </source>
</reference>
<dbReference type="AlphaFoldDB" id="A0A9P7ZRT1"/>
<organism evidence="1 2">
    <name type="scientific">Emericellopsis atlantica</name>
    <dbReference type="NCBI Taxonomy" id="2614577"/>
    <lineage>
        <taxon>Eukaryota</taxon>
        <taxon>Fungi</taxon>
        <taxon>Dikarya</taxon>
        <taxon>Ascomycota</taxon>
        <taxon>Pezizomycotina</taxon>
        <taxon>Sordariomycetes</taxon>
        <taxon>Hypocreomycetidae</taxon>
        <taxon>Hypocreales</taxon>
        <taxon>Bionectriaceae</taxon>
        <taxon>Emericellopsis</taxon>
    </lineage>
</organism>
<dbReference type="Proteomes" id="UP000887229">
    <property type="component" value="Unassembled WGS sequence"/>
</dbReference>
<comment type="caution">
    <text evidence="1">The sequence shown here is derived from an EMBL/GenBank/DDBJ whole genome shotgun (WGS) entry which is preliminary data.</text>
</comment>
<name>A0A9P7ZRT1_9HYPO</name>
<dbReference type="PANTHER" id="PTHR31047">
    <property type="entry name" value="MEIOTICALLY UP-REGULATED GENE 157 PROTEIN"/>
    <property type="match status" value="1"/>
</dbReference>
<dbReference type="PANTHER" id="PTHR31047:SF0">
    <property type="entry name" value="MEIOTICALLY UP-REGULATED GENE 157 PROTEIN"/>
    <property type="match status" value="1"/>
</dbReference>